<evidence type="ECO:0000313" key="10">
    <source>
        <dbReference type="Proteomes" id="UP000192920"/>
    </source>
</evidence>
<evidence type="ECO:0000256" key="6">
    <source>
        <dbReference type="ARBA" id="ARBA00023196"/>
    </source>
</evidence>
<dbReference type="STRING" id="1123014.SAMN02745746_00896"/>
<accession>A0A1Y6BH58</accession>
<dbReference type="SUPFAM" id="SSF47928">
    <property type="entry name" value="N-terminal domain of the delta subunit of the F1F0-ATP synthase"/>
    <property type="match status" value="1"/>
</dbReference>
<evidence type="ECO:0000256" key="4">
    <source>
        <dbReference type="ARBA" id="ARBA00023065"/>
    </source>
</evidence>
<dbReference type="Proteomes" id="UP000192920">
    <property type="component" value="Unassembled WGS sequence"/>
</dbReference>
<dbReference type="NCBIfam" id="NF004402">
    <property type="entry name" value="PRK05758.2-2"/>
    <property type="match status" value="1"/>
</dbReference>
<proteinExistence type="inferred from homology"/>
<reference evidence="10" key="1">
    <citation type="submission" date="2017-04" db="EMBL/GenBank/DDBJ databases">
        <authorList>
            <person name="Varghese N."/>
            <person name="Submissions S."/>
        </authorList>
    </citation>
    <scope>NUCLEOTIDE SEQUENCE [LARGE SCALE GENOMIC DNA]</scope>
    <source>
        <strain evidence="10">DSM 22618</strain>
    </source>
</reference>
<gene>
    <name evidence="8" type="primary">atpH</name>
    <name evidence="9" type="ORF">SAMN02745746_00896</name>
</gene>
<dbReference type="GO" id="GO:0046933">
    <property type="term" value="F:proton-transporting ATP synthase activity, rotational mechanism"/>
    <property type="evidence" value="ECO:0007669"/>
    <property type="project" value="UniProtKB-UniRule"/>
</dbReference>
<evidence type="ECO:0000313" key="9">
    <source>
        <dbReference type="EMBL" id="SMF03737.1"/>
    </source>
</evidence>
<dbReference type="PANTHER" id="PTHR11910">
    <property type="entry name" value="ATP SYNTHASE DELTA CHAIN"/>
    <property type="match status" value="1"/>
</dbReference>
<dbReference type="GO" id="GO:0005886">
    <property type="term" value="C:plasma membrane"/>
    <property type="evidence" value="ECO:0007669"/>
    <property type="project" value="UniProtKB-SubCell"/>
</dbReference>
<organism evidence="9 10">
    <name type="scientific">Pseudogulbenkiania subflava DSM 22618</name>
    <dbReference type="NCBI Taxonomy" id="1123014"/>
    <lineage>
        <taxon>Bacteria</taxon>
        <taxon>Pseudomonadati</taxon>
        <taxon>Pseudomonadota</taxon>
        <taxon>Betaproteobacteria</taxon>
        <taxon>Neisseriales</taxon>
        <taxon>Chromobacteriaceae</taxon>
        <taxon>Pseudogulbenkiania</taxon>
    </lineage>
</organism>
<evidence type="ECO:0000256" key="1">
    <source>
        <dbReference type="ARBA" id="ARBA00004370"/>
    </source>
</evidence>
<keyword evidence="3 8" id="KW-0375">Hydrogen ion transport</keyword>
<dbReference type="PRINTS" id="PR00125">
    <property type="entry name" value="ATPASEDELTA"/>
</dbReference>
<protein>
    <recommendedName>
        <fullName evidence="8">ATP synthase subunit delta</fullName>
    </recommendedName>
    <alternativeName>
        <fullName evidence="8">ATP synthase F(1) sector subunit delta</fullName>
    </alternativeName>
    <alternativeName>
        <fullName evidence="8">F-type ATPase subunit delta</fullName>
        <shortName evidence="8">F-ATPase subunit delta</shortName>
    </alternativeName>
</protein>
<dbReference type="AlphaFoldDB" id="A0A1Y6BH58"/>
<keyword evidence="4 8" id="KW-0406">Ion transport</keyword>
<sequence length="178" mass="19331">MAELITVARPYAQAVYSLATEQQRLDAWSEALGWLAAMVSNPDVADVVTNPKHTAQEVEALMLGVLGERASEDVKRFVGTLIENRRLTLLPFIAEQFELLKAEAEGAIDATVESAFPLSDEQTAELTSMLSRKYGKSVRLDVHVAPELIGGVRVLIGDDVIDASVRGKLHTMAASLKN</sequence>
<evidence type="ECO:0000256" key="2">
    <source>
        <dbReference type="ARBA" id="ARBA00022448"/>
    </source>
</evidence>
<evidence type="ECO:0000256" key="3">
    <source>
        <dbReference type="ARBA" id="ARBA00022781"/>
    </source>
</evidence>
<keyword evidence="5 8" id="KW-0472">Membrane</keyword>
<keyword evidence="7 8" id="KW-0066">ATP synthesis</keyword>
<dbReference type="HAMAP" id="MF_01416">
    <property type="entry name" value="ATP_synth_delta_bact"/>
    <property type="match status" value="1"/>
</dbReference>
<dbReference type="InterPro" id="IPR026015">
    <property type="entry name" value="ATP_synth_OSCP/delta_N_sf"/>
</dbReference>
<name>A0A1Y6BH58_9NEIS</name>
<comment type="subcellular location">
    <subcellularLocation>
        <location evidence="8">Cell membrane</location>
        <topology evidence="8">Peripheral membrane protein</topology>
    </subcellularLocation>
    <subcellularLocation>
        <location evidence="1">Membrane</location>
    </subcellularLocation>
</comment>
<evidence type="ECO:0000256" key="8">
    <source>
        <dbReference type="HAMAP-Rule" id="MF_01416"/>
    </source>
</evidence>
<dbReference type="GO" id="GO:0045259">
    <property type="term" value="C:proton-transporting ATP synthase complex"/>
    <property type="evidence" value="ECO:0007669"/>
    <property type="project" value="UniProtKB-KW"/>
</dbReference>
<comment type="function">
    <text evidence="8">This protein is part of the stalk that links CF(0) to CF(1). It either transmits conformational changes from CF(0) to CF(1) or is implicated in proton conduction.</text>
</comment>
<dbReference type="EMBL" id="FXAG01000003">
    <property type="protein sequence ID" value="SMF03737.1"/>
    <property type="molecule type" value="Genomic_DNA"/>
</dbReference>
<evidence type="ECO:0000256" key="5">
    <source>
        <dbReference type="ARBA" id="ARBA00023136"/>
    </source>
</evidence>
<keyword evidence="8" id="KW-1003">Cell membrane</keyword>
<keyword evidence="10" id="KW-1185">Reference proteome</keyword>
<evidence type="ECO:0000256" key="7">
    <source>
        <dbReference type="ARBA" id="ARBA00023310"/>
    </source>
</evidence>
<dbReference type="RefSeq" id="WP_085275230.1">
    <property type="nucleotide sequence ID" value="NZ_FXAG01000003.1"/>
</dbReference>
<keyword evidence="2 8" id="KW-0813">Transport</keyword>
<comment type="function">
    <text evidence="8">F(1)F(0) ATP synthase produces ATP from ADP in the presence of a proton or sodium gradient. F-type ATPases consist of two structural domains, F(1) containing the extramembraneous catalytic core and F(0) containing the membrane proton channel, linked together by a central stalk and a peripheral stalk. During catalysis, ATP synthesis in the catalytic domain of F(1) is coupled via a rotary mechanism of the central stalk subunits to proton translocation.</text>
</comment>
<comment type="similarity">
    <text evidence="8">Belongs to the ATPase delta chain family.</text>
</comment>
<dbReference type="Gene3D" id="1.10.520.20">
    <property type="entry name" value="N-terminal domain of the delta subunit of the F1F0-ATP synthase"/>
    <property type="match status" value="1"/>
</dbReference>
<dbReference type="InterPro" id="IPR000711">
    <property type="entry name" value="ATPase_OSCP/dsu"/>
</dbReference>
<dbReference type="NCBIfam" id="TIGR01145">
    <property type="entry name" value="ATP_synt_delta"/>
    <property type="match status" value="1"/>
</dbReference>
<keyword evidence="6 8" id="KW-0139">CF(1)</keyword>
<dbReference type="Pfam" id="PF00213">
    <property type="entry name" value="OSCP"/>
    <property type="match status" value="1"/>
</dbReference>